<sequence>METIYEITRNLWEKYVNWMKDEKNMAKFLVCCFVLSLLPILALSFFNHPVMDDFNYGILTRHALEENSGLAVIPAVLRAAVQRAENLWHEWQGTYSFAVIGALRPSIISERLTFIQTFILVGVMVIGFTYFIDVMLHRILGMSRAVAVSVSVVVLTLCIQYVPVGLEAFYWWIGSVGYTGFFSMLLILMGLIADGMHKKQISAKRMVGMILILILLGGGMYPNALLTAVLMFLLFLDAIVEKKRYPKKLRIQLGSLFIVYLPAFFLNVLAPGNYRRQSNFQPRTPMEAIYKSYTKSLDYMFNEATNVVIVLVIFALFLVMLWQLKNTKFSFRCPLMFTLVSYSLVVVMWVPAIFAVRFISGGRYYNICFYGVILFYASNAIYYAGWLRRQYEKCAQEVQELLRKATPVLLGVAGVCCVVVGMWKLNIVNDLEEITFATALKSMVYGEAQVYDKEIRMREKLYHDPDVKEVVVEEVTYRPELLYFGTLTPDPDDSRNLAMCDYYHKDYMIKHVEEEESSGENSDAQTEDTENADNTEDAESAE</sequence>
<keyword evidence="4" id="KW-1185">Reference proteome</keyword>
<dbReference type="EMBL" id="JBBMFE010000002">
    <property type="protein sequence ID" value="MEQ2471543.1"/>
    <property type="molecule type" value="Genomic_DNA"/>
</dbReference>
<dbReference type="Pfam" id="PF19528">
    <property type="entry name" value="DUF6056"/>
    <property type="match status" value="1"/>
</dbReference>
<evidence type="ECO:0000256" key="2">
    <source>
        <dbReference type="SAM" id="Phobius"/>
    </source>
</evidence>
<reference evidence="3 4" key="1">
    <citation type="submission" date="2024-03" db="EMBL/GenBank/DDBJ databases">
        <title>Human intestinal bacterial collection.</title>
        <authorList>
            <person name="Pauvert C."/>
            <person name="Hitch T.C.A."/>
            <person name="Clavel T."/>
        </authorList>
    </citation>
    <scope>NUCLEOTIDE SEQUENCE [LARGE SCALE GENOMIC DNA]</scope>
    <source>
        <strain evidence="3 4">CLA-AA-H132</strain>
    </source>
</reference>
<feature type="transmembrane region" description="Helical" evidence="2">
    <location>
        <begin position="304"/>
        <end position="324"/>
    </location>
</feature>
<evidence type="ECO:0000313" key="4">
    <source>
        <dbReference type="Proteomes" id="UP001438008"/>
    </source>
</evidence>
<keyword evidence="2" id="KW-0812">Transmembrane</keyword>
<comment type="caution">
    <text evidence="3">The sequence shown here is derived from an EMBL/GenBank/DDBJ whole genome shotgun (WGS) entry which is preliminary data.</text>
</comment>
<evidence type="ECO:0000313" key="3">
    <source>
        <dbReference type="EMBL" id="MEQ2471543.1"/>
    </source>
</evidence>
<evidence type="ECO:0000256" key="1">
    <source>
        <dbReference type="SAM" id="MobiDB-lite"/>
    </source>
</evidence>
<dbReference type="InterPro" id="IPR045691">
    <property type="entry name" value="DUF6056"/>
</dbReference>
<keyword evidence="2" id="KW-0472">Membrane</keyword>
<feature type="compositionally biased region" description="Acidic residues" evidence="1">
    <location>
        <begin position="525"/>
        <end position="542"/>
    </location>
</feature>
<keyword evidence="2" id="KW-1133">Transmembrane helix</keyword>
<feature type="transmembrane region" description="Helical" evidence="2">
    <location>
        <begin position="364"/>
        <end position="384"/>
    </location>
</feature>
<feature type="transmembrane region" description="Helical" evidence="2">
    <location>
        <begin position="252"/>
        <end position="270"/>
    </location>
</feature>
<feature type="transmembrane region" description="Helical" evidence="2">
    <location>
        <begin position="144"/>
        <end position="163"/>
    </location>
</feature>
<protein>
    <submittedName>
        <fullName evidence="3">DUF6056 family protein</fullName>
    </submittedName>
</protein>
<feature type="region of interest" description="Disordered" evidence="1">
    <location>
        <begin position="511"/>
        <end position="542"/>
    </location>
</feature>
<gene>
    <name evidence="3" type="ORF">WMO29_03425</name>
</gene>
<feature type="transmembrane region" description="Helical" evidence="2">
    <location>
        <begin position="169"/>
        <end position="189"/>
    </location>
</feature>
<accession>A0ABV1FDW2</accession>
<feature type="transmembrane region" description="Helical" evidence="2">
    <location>
        <begin position="405"/>
        <end position="423"/>
    </location>
</feature>
<dbReference type="RefSeq" id="WP_349163772.1">
    <property type="nucleotide sequence ID" value="NZ_JBBMFE010000002.1"/>
</dbReference>
<organism evidence="3 4">
    <name type="scientific">Laedolimicola intestinihominis</name>
    <dbReference type="NCBI Taxonomy" id="3133166"/>
    <lineage>
        <taxon>Bacteria</taxon>
        <taxon>Bacillati</taxon>
        <taxon>Bacillota</taxon>
        <taxon>Clostridia</taxon>
        <taxon>Lachnospirales</taxon>
        <taxon>Lachnospiraceae</taxon>
        <taxon>Laedolimicola</taxon>
    </lineage>
</organism>
<proteinExistence type="predicted"/>
<feature type="transmembrane region" description="Helical" evidence="2">
    <location>
        <begin position="28"/>
        <end position="46"/>
    </location>
</feature>
<name>A0ABV1FDW2_9FIRM</name>
<dbReference type="Proteomes" id="UP001438008">
    <property type="component" value="Unassembled WGS sequence"/>
</dbReference>
<feature type="transmembrane region" description="Helical" evidence="2">
    <location>
        <begin position="113"/>
        <end position="132"/>
    </location>
</feature>
<feature type="transmembrane region" description="Helical" evidence="2">
    <location>
        <begin position="336"/>
        <end position="358"/>
    </location>
</feature>